<proteinExistence type="predicted"/>
<gene>
    <name evidence="1" type="ORF">C3430_04340</name>
</gene>
<name>A0A2S4S4H4_CITAM</name>
<dbReference type="EMBL" id="PQLX01000001">
    <property type="protein sequence ID" value="POU68739.1"/>
    <property type="molecule type" value="Genomic_DNA"/>
</dbReference>
<organism evidence="1 2">
    <name type="scientific">Citrobacter amalonaticus</name>
    <dbReference type="NCBI Taxonomy" id="35703"/>
    <lineage>
        <taxon>Bacteria</taxon>
        <taxon>Pseudomonadati</taxon>
        <taxon>Pseudomonadota</taxon>
        <taxon>Gammaproteobacteria</taxon>
        <taxon>Enterobacterales</taxon>
        <taxon>Enterobacteriaceae</taxon>
        <taxon>Citrobacter</taxon>
    </lineage>
</organism>
<evidence type="ECO:0000313" key="2">
    <source>
        <dbReference type="Proteomes" id="UP000237003"/>
    </source>
</evidence>
<dbReference type="Proteomes" id="UP000237003">
    <property type="component" value="Unassembled WGS sequence"/>
</dbReference>
<comment type="caution">
    <text evidence="1">The sequence shown here is derived from an EMBL/GenBank/DDBJ whole genome shotgun (WGS) entry which is preliminary data.</text>
</comment>
<reference evidence="1 2" key="1">
    <citation type="submission" date="2018-01" db="EMBL/GenBank/DDBJ databases">
        <title>Complete genome sequences of 14 Citrobacter spp. isolated from plant in Canada.</title>
        <authorList>
            <person name="Bhandare S.G."/>
            <person name="Colavecchio A."/>
            <person name="Jeukens J."/>
            <person name="Emond-Rheault J.-G."/>
            <person name="Freschi L."/>
            <person name="Hamel J."/>
            <person name="Kukavica-Ibrulj I."/>
            <person name="Levesque R."/>
            <person name="Goodridge L."/>
        </authorList>
    </citation>
    <scope>NUCLEOTIDE SEQUENCE [LARGE SCALE GENOMIC DNA]</scope>
    <source>
        <strain evidence="1 2">S1285</strain>
    </source>
</reference>
<sequence>MVIVFNAKIDQIHCVDERVNFTPICAWVRSKTCGRCGAGRDVQV</sequence>
<protein>
    <submittedName>
        <fullName evidence="1">Transcriptional regulator</fullName>
    </submittedName>
</protein>
<dbReference type="AlphaFoldDB" id="A0A2S4S4H4"/>
<evidence type="ECO:0000313" key="1">
    <source>
        <dbReference type="EMBL" id="POU68739.1"/>
    </source>
</evidence>
<accession>A0A2S4S4H4</accession>